<dbReference type="InParanoid" id="W3WS05"/>
<proteinExistence type="predicted"/>
<dbReference type="RefSeq" id="XP_007838768.1">
    <property type="nucleotide sequence ID" value="XM_007840577.1"/>
</dbReference>
<evidence type="ECO:0000259" key="1">
    <source>
        <dbReference type="Pfam" id="PF20150"/>
    </source>
</evidence>
<dbReference type="HOGENOM" id="CLU_082780_0_0_1"/>
<evidence type="ECO:0000313" key="2">
    <source>
        <dbReference type="EMBL" id="ETS76609.1"/>
    </source>
</evidence>
<feature type="domain" description="2EXR" evidence="1">
    <location>
        <begin position="11"/>
        <end position="117"/>
    </location>
</feature>
<dbReference type="EMBL" id="KI912117">
    <property type="protein sequence ID" value="ETS76609.1"/>
    <property type="molecule type" value="Genomic_DNA"/>
</dbReference>
<reference evidence="3" key="1">
    <citation type="journal article" date="2015" name="BMC Genomics">
        <title>Genomic and transcriptomic analysis of the endophytic fungus Pestalotiopsis fici reveals its lifestyle and high potential for synthesis of natural products.</title>
        <authorList>
            <person name="Wang X."/>
            <person name="Zhang X."/>
            <person name="Liu L."/>
            <person name="Xiang M."/>
            <person name="Wang W."/>
            <person name="Sun X."/>
            <person name="Che Y."/>
            <person name="Guo L."/>
            <person name="Liu G."/>
            <person name="Guo L."/>
            <person name="Wang C."/>
            <person name="Yin W.B."/>
            <person name="Stadler M."/>
            <person name="Zhang X."/>
            <person name="Liu X."/>
        </authorList>
    </citation>
    <scope>NUCLEOTIDE SEQUENCE [LARGE SCALE GENOMIC DNA]</scope>
    <source>
        <strain evidence="3">W106-1 / CGMCC3.15140</strain>
    </source>
</reference>
<sequence length="239" mass="27717">MLKATKAPASFAQFAKFPLELRVLVWKYTLPSIGPAIYPYRTGLWDTRLIDEGDPRFSVMNHNLEMFYQHEYLHNGAQTEVPTLLVNHESHAVARAWLRDQHYQLFRDGDRAPEATGDPKNWTFKRLSDPDLDIIYVAPERFIDFLSEEENRTMDNDLIHINPLPSRCNYRTTFDYRVLMDSEVAFDDLVGGRRHDIESFSVIMQDSPRSVNVASSGWWDLELTIKDTFTMIWIGLASG</sequence>
<keyword evidence="3" id="KW-1185">Reference proteome</keyword>
<accession>W3WS05</accession>
<evidence type="ECO:0000313" key="3">
    <source>
        <dbReference type="Proteomes" id="UP000030651"/>
    </source>
</evidence>
<dbReference type="GeneID" id="19277009"/>
<dbReference type="eggNOG" id="ENOG502SRJD">
    <property type="taxonomic scope" value="Eukaryota"/>
</dbReference>
<dbReference type="InterPro" id="IPR045518">
    <property type="entry name" value="2EXR"/>
</dbReference>
<dbReference type="Pfam" id="PF20150">
    <property type="entry name" value="2EXR"/>
    <property type="match status" value="1"/>
</dbReference>
<dbReference type="OrthoDB" id="4772890at2759"/>
<gene>
    <name evidence="2" type="ORF">PFICI_11996</name>
</gene>
<organism evidence="2 3">
    <name type="scientific">Pestalotiopsis fici (strain W106-1 / CGMCC3.15140)</name>
    <dbReference type="NCBI Taxonomy" id="1229662"/>
    <lineage>
        <taxon>Eukaryota</taxon>
        <taxon>Fungi</taxon>
        <taxon>Dikarya</taxon>
        <taxon>Ascomycota</taxon>
        <taxon>Pezizomycotina</taxon>
        <taxon>Sordariomycetes</taxon>
        <taxon>Xylariomycetidae</taxon>
        <taxon>Amphisphaeriales</taxon>
        <taxon>Sporocadaceae</taxon>
        <taxon>Pestalotiopsis</taxon>
    </lineage>
</organism>
<name>W3WS05_PESFW</name>
<dbReference type="AlphaFoldDB" id="W3WS05"/>
<dbReference type="Proteomes" id="UP000030651">
    <property type="component" value="Unassembled WGS sequence"/>
</dbReference>
<dbReference type="KEGG" id="pfy:PFICI_11996"/>
<protein>
    <recommendedName>
        <fullName evidence="1">2EXR domain-containing protein</fullName>
    </recommendedName>
</protein>